<organism evidence="4 5">
    <name type="scientific">Coptis chinensis</name>
    <dbReference type="NCBI Taxonomy" id="261450"/>
    <lineage>
        <taxon>Eukaryota</taxon>
        <taxon>Viridiplantae</taxon>
        <taxon>Streptophyta</taxon>
        <taxon>Embryophyta</taxon>
        <taxon>Tracheophyta</taxon>
        <taxon>Spermatophyta</taxon>
        <taxon>Magnoliopsida</taxon>
        <taxon>Ranunculales</taxon>
        <taxon>Ranunculaceae</taxon>
        <taxon>Coptidoideae</taxon>
        <taxon>Coptis</taxon>
    </lineage>
</organism>
<name>A0A835IKB9_9MAGN</name>
<dbReference type="SUPFAM" id="SSF51197">
    <property type="entry name" value="Clavaminate synthase-like"/>
    <property type="match status" value="1"/>
</dbReference>
<evidence type="ECO:0000256" key="2">
    <source>
        <dbReference type="SAM" id="MobiDB-lite"/>
    </source>
</evidence>
<feature type="region of interest" description="Disordered" evidence="2">
    <location>
        <begin position="419"/>
        <end position="448"/>
    </location>
</feature>
<dbReference type="AlphaFoldDB" id="A0A835IKB9"/>
<feature type="compositionally biased region" description="Polar residues" evidence="2">
    <location>
        <begin position="422"/>
        <end position="431"/>
    </location>
</feature>
<dbReference type="PANTHER" id="PTHR31447:SF1">
    <property type="entry name" value="OS06G0138200 PROTEIN"/>
    <property type="match status" value="1"/>
</dbReference>
<reference evidence="4 5" key="1">
    <citation type="submission" date="2020-10" db="EMBL/GenBank/DDBJ databases">
        <title>The Coptis chinensis genome and diversification of protoberbering-type alkaloids.</title>
        <authorList>
            <person name="Wang B."/>
            <person name="Shu S."/>
            <person name="Song C."/>
            <person name="Liu Y."/>
        </authorList>
    </citation>
    <scope>NUCLEOTIDE SEQUENCE [LARGE SCALE GENOMIC DNA]</scope>
    <source>
        <strain evidence="4">HL-2020</strain>
        <tissue evidence="4">Leaf</tissue>
    </source>
</reference>
<evidence type="ECO:0000259" key="3">
    <source>
        <dbReference type="PROSITE" id="PS51471"/>
    </source>
</evidence>
<evidence type="ECO:0000313" key="5">
    <source>
        <dbReference type="Proteomes" id="UP000631114"/>
    </source>
</evidence>
<feature type="compositionally biased region" description="Low complexity" evidence="2">
    <location>
        <begin position="73"/>
        <end position="91"/>
    </location>
</feature>
<protein>
    <recommendedName>
        <fullName evidence="3">Fe2OG dioxygenase domain-containing protein</fullName>
    </recommendedName>
</protein>
<sequence>MSKPVESPTQSNLSDLLPYLSEGFCSGCKELLEARLQNLNYQVEVSLPNGHNSETSTGFCSANSSSFWTPEKSTASSNLSTSSSQISVSNNSSPASVTSNWKLIGSSVANEIKLNGEIAKASGNGTNGKVSSADEKNSSMSLAEEQKRILQIGRKKDFECVEMIKGRPVNVLQGLELHTRVFNDEEQKKIVDYVYDLQRMGQSRKLRERTYLEPQKWMRGKGRVTIQFGCCYNYAVDKNGNPPGITRDEEVDPIPPLFKSMIKRMVKWRILPTSCIPNSCIVNIYNEGDCIPPHIDHHDFVRPFCTVSFLTESDILFGTSLKPVGEGDFSGAAKIPLPVGSVLILKGNGADIAKHCVPAVLRKRISITFRKMDDSKLPFKFLPDPELQGIQPLGSSQLNKLSAQQVPSLPNLHNRNRISAAEPNTASSPIQFGNDDFPPLGAPTNKKR</sequence>
<keyword evidence="5" id="KW-1185">Reference proteome</keyword>
<gene>
    <name evidence="4" type="ORF">IFM89_002419</name>
</gene>
<dbReference type="OrthoDB" id="271595at2759"/>
<comment type="caution">
    <text evidence="4">The sequence shown here is derived from an EMBL/GenBank/DDBJ whole genome shotgun (WGS) entry which is preliminary data.</text>
</comment>
<dbReference type="Pfam" id="PF13532">
    <property type="entry name" value="2OG-FeII_Oxy_2"/>
    <property type="match status" value="1"/>
</dbReference>
<dbReference type="PANTHER" id="PTHR31447">
    <property type="entry name" value="HYDROXYPROLINE-RICH GLYCOPROTEIN FAMILY PROTEIN-RELATED"/>
    <property type="match status" value="1"/>
</dbReference>
<dbReference type="InterPro" id="IPR005123">
    <property type="entry name" value="Oxoglu/Fe-dep_dioxygenase_dom"/>
</dbReference>
<dbReference type="GO" id="GO:0006402">
    <property type="term" value="P:mRNA catabolic process"/>
    <property type="evidence" value="ECO:0007669"/>
    <property type="project" value="InterPro"/>
</dbReference>
<proteinExistence type="inferred from homology"/>
<dbReference type="InterPro" id="IPR037151">
    <property type="entry name" value="AlkB-like_sf"/>
</dbReference>
<dbReference type="GO" id="GO:0032451">
    <property type="term" value="F:demethylase activity"/>
    <property type="evidence" value="ECO:0007669"/>
    <property type="project" value="InterPro"/>
</dbReference>
<evidence type="ECO:0000313" key="4">
    <source>
        <dbReference type="EMBL" id="KAF9618724.1"/>
    </source>
</evidence>
<evidence type="ECO:0000256" key="1">
    <source>
        <dbReference type="ARBA" id="ARBA00007879"/>
    </source>
</evidence>
<dbReference type="Proteomes" id="UP000631114">
    <property type="component" value="Unassembled WGS sequence"/>
</dbReference>
<dbReference type="EMBL" id="JADFTS010000002">
    <property type="protein sequence ID" value="KAF9618724.1"/>
    <property type="molecule type" value="Genomic_DNA"/>
</dbReference>
<dbReference type="GO" id="GO:0003729">
    <property type="term" value="F:mRNA binding"/>
    <property type="evidence" value="ECO:0007669"/>
    <property type="project" value="InterPro"/>
</dbReference>
<dbReference type="Gene3D" id="2.60.120.590">
    <property type="entry name" value="Alpha-ketoglutarate-dependent dioxygenase AlkB-like"/>
    <property type="match status" value="1"/>
</dbReference>
<dbReference type="InterPro" id="IPR044842">
    <property type="entry name" value="ALKBH9B/ALKBH10B-like"/>
</dbReference>
<accession>A0A835IKB9</accession>
<dbReference type="PROSITE" id="PS51471">
    <property type="entry name" value="FE2OG_OXY"/>
    <property type="match status" value="1"/>
</dbReference>
<dbReference type="InterPro" id="IPR027450">
    <property type="entry name" value="AlkB-like"/>
</dbReference>
<feature type="domain" description="Fe2OG dioxygenase" evidence="3">
    <location>
        <begin position="276"/>
        <end position="373"/>
    </location>
</feature>
<feature type="region of interest" description="Disordered" evidence="2">
    <location>
        <begin position="71"/>
        <end position="91"/>
    </location>
</feature>
<comment type="similarity">
    <text evidence="1">Belongs to the alkB family.</text>
</comment>